<dbReference type="Pfam" id="PF02626">
    <property type="entry name" value="CT_A_B"/>
    <property type="match status" value="1"/>
</dbReference>
<keyword evidence="3" id="KW-0067">ATP-binding</keyword>
<comment type="caution">
    <text evidence="5">The sequence shown here is derived from an EMBL/GenBank/DDBJ whole genome shotgun (WGS) entry which is preliminary data.</text>
</comment>
<dbReference type="AlphaFoldDB" id="U3B8I4"/>
<dbReference type="NCBIfam" id="TIGR00724">
    <property type="entry name" value="urea_amlyse_rel"/>
    <property type="match status" value="1"/>
</dbReference>
<dbReference type="InterPro" id="IPR029000">
    <property type="entry name" value="Cyclophilin-like_dom_sf"/>
</dbReference>
<dbReference type="InterPro" id="IPR003778">
    <property type="entry name" value="CT_A_B"/>
</dbReference>
<dbReference type="eggNOG" id="COG1984">
    <property type="taxonomic scope" value="Bacteria"/>
</dbReference>
<sequence>MSGLRVLKPGPLSLLQDGGRHGWQHLGVSPAGPQDWHAAAWANRLLGNVWGTPLLEIALGGVELRAETDAWLALCGAEAASERDGAALPHWSRFALQAGQRLRIGFARSGQRLYLAAAGGFRAEPVLGSVSTQVREGLGGLDGCGTALQEGDLLVCSPGAFAHGAGVPWRYWPDYRSAPLLRVITGADAVDFSEPALATFFEQVWRLDSQSDRMGARLQGEPVQAPARQWSLGVARGAIQVPPDGQPIILQADRQTMGGYPVLGWLHPLDQWRLAQCPAGQSLRFTQVSVSDAQAELREFYRFFKA</sequence>
<dbReference type="Proteomes" id="UP000016560">
    <property type="component" value="Unassembled WGS sequence"/>
</dbReference>
<dbReference type="PANTHER" id="PTHR43309">
    <property type="entry name" value="5-OXOPROLINASE SUBUNIT C"/>
    <property type="match status" value="1"/>
</dbReference>
<dbReference type="GO" id="GO:0016787">
    <property type="term" value="F:hydrolase activity"/>
    <property type="evidence" value="ECO:0007669"/>
    <property type="project" value="UniProtKB-KW"/>
</dbReference>
<feature type="domain" description="Carboxyltransferase" evidence="4">
    <location>
        <begin position="25"/>
        <end position="301"/>
    </location>
</feature>
<keyword evidence="1" id="KW-0547">Nucleotide-binding</keyword>
<evidence type="ECO:0000313" key="6">
    <source>
        <dbReference type="Proteomes" id="UP000016560"/>
    </source>
</evidence>
<dbReference type="Gene3D" id="2.40.100.10">
    <property type="entry name" value="Cyclophilin-like"/>
    <property type="match status" value="1"/>
</dbReference>
<evidence type="ECO:0000259" key="4">
    <source>
        <dbReference type="SMART" id="SM00797"/>
    </source>
</evidence>
<dbReference type="SMART" id="SM00797">
    <property type="entry name" value="AHS2"/>
    <property type="match status" value="1"/>
</dbReference>
<dbReference type="OrthoDB" id="9768696at2"/>
<proteinExistence type="predicted"/>
<evidence type="ECO:0000313" key="5">
    <source>
        <dbReference type="EMBL" id="GAD63178.1"/>
    </source>
</evidence>
<dbReference type="STRING" id="43263.A0T30_05405"/>
<evidence type="ECO:0000256" key="1">
    <source>
        <dbReference type="ARBA" id="ARBA00022741"/>
    </source>
</evidence>
<protein>
    <recommendedName>
        <fullName evidence="4">Carboxyltransferase domain-containing protein</fullName>
    </recommendedName>
</protein>
<evidence type="ECO:0000256" key="3">
    <source>
        <dbReference type="ARBA" id="ARBA00022840"/>
    </source>
</evidence>
<accession>U3B8I4</accession>
<dbReference type="GO" id="GO:0005524">
    <property type="term" value="F:ATP binding"/>
    <property type="evidence" value="ECO:0007669"/>
    <property type="project" value="UniProtKB-KW"/>
</dbReference>
<organism evidence="5 6">
    <name type="scientific">Aquipseudomonas alcaligenes (strain ATCC 14909 / DSM 50342 / CCUG 1425 / JCM 20561 / NBRC 14159 / NCIMB 9945 / NCTC 10367 / 1577)</name>
    <name type="common">Pseudomonas alcaligenes</name>
    <dbReference type="NCBI Taxonomy" id="1215092"/>
    <lineage>
        <taxon>Bacteria</taxon>
        <taxon>Pseudomonadati</taxon>
        <taxon>Pseudomonadota</taxon>
        <taxon>Gammaproteobacteria</taxon>
        <taxon>Pseudomonadales</taxon>
        <taxon>Pseudomonadaceae</taxon>
        <taxon>Aquipseudomonas</taxon>
    </lineage>
</organism>
<dbReference type="InterPro" id="IPR052708">
    <property type="entry name" value="PxpC"/>
</dbReference>
<dbReference type="SUPFAM" id="SSF50891">
    <property type="entry name" value="Cyclophilin-like"/>
    <property type="match status" value="1"/>
</dbReference>
<dbReference type="PANTHER" id="PTHR43309:SF4">
    <property type="entry name" value="CARBOXYLTRANSFERASE DOMAIN-CONTAINING PROTEIN"/>
    <property type="match status" value="1"/>
</dbReference>
<evidence type="ECO:0000256" key="2">
    <source>
        <dbReference type="ARBA" id="ARBA00022801"/>
    </source>
</evidence>
<reference evidence="5" key="1">
    <citation type="submission" date="2024-09" db="EMBL/GenBank/DDBJ databases">
        <title>Whole genome shotgun sequence of Pseudomonas alcaligenes NBRC 14159.</title>
        <authorList>
            <person name="Yoshida I."/>
            <person name="Hosoyama A."/>
            <person name="Tsuchikane K."/>
            <person name="Noguchi M."/>
            <person name="Hirakata S."/>
            <person name="Ando Y."/>
            <person name="Ohji S."/>
            <person name="Yamazoe A."/>
            <person name="Yamazaki S."/>
            <person name="Fujita N."/>
        </authorList>
    </citation>
    <scope>NUCLEOTIDE SEQUENCE</scope>
    <source>
        <strain evidence="5">NBRC 14159</strain>
    </source>
</reference>
<dbReference type="RefSeq" id="WP_021701265.1">
    <property type="nucleotide sequence ID" value="NZ_BATI01000019.1"/>
</dbReference>
<name>U3B8I4_AQUA1</name>
<gene>
    <name evidence="5" type="ORF">PA6_019_00140</name>
</gene>
<dbReference type="EMBL" id="BATI01000019">
    <property type="protein sequence ID" value="GAD63178.1"/>
    <property type="molecule type" value="Genomic_DNA"/>
</dbReference>
<keyword evidence="2" id="KW-0378">Hydrolase</keyword>
<keyword evidence="6" id="KW-1185">Reference proteome</keyword>